<gene>
    <name evidence="2" type="ORF">SAMD00023353_10900240</name>
</gene>
<keyword evidence="3" id="KW-1185">Reference proteome</keyword>
<evidence type="ECO:0000256" key="1">
    <source>
        <dbReference type="SAM" id="Phobius"/>
    </source>
</evidence>
<reference evidence="2" key="1">
    <citation type="submission" date="2016-03" db="EMBL/GenBank/DDBJ databases">
        <title>Draft genome sequence of Rosellinia necatrix.</title>
        <authorList>
            <person name="Kanematsu S."/>
        </authorList>
    </citation>
    <scope>NUCLEOTIDE SEQUENCE [LARGE SCALE GENOMIC DNA]</scope>
    <source>
        <strain evidence="2">W97</strain>
    </source>
</reference>
<dbReference type="Proteomes" id="UP000054516">
    <property type="component" value="Unassembled WGS sequence"/>
</dbReference>
<accession>A0A1S8AB66</accession>
<evidence type="ECO:0000313" key="2">
    <source>
        <dbReference type="EMBL" id="GAW27338.1"/>
    </source>
</evidence>
<keyword evidence="1" id="KW-1133">Transmembrane helix</keyword>
<organism evidence="2">
    <name type="scientific">Rosellinia necatrix</name>
    <name type="common">White root-rot fungus</name>
    <dbReference type="NCBI Taxonomy" id="77044"/>
    <lineage>
        <taxon>Eukaryota</taxon>
        <taxon>Fungi</taxon>
        <taxon>Dikarya</taxon>
        <taxon>Ascomycota</taxon>
        <taxon>Pezizomycotina</taxon>
        <taxon>Sordariomycetes</taxon>
        <taxon>Xylariomycetidae</taxon>
        <taxon>Xylariales</taxon>
        <taxon>Xylariaceae</taxon>
        <taxon>Rosellinia</taxon>
    </lineage>
</organism>
<proteinExistence type="predicted"/>
<sequence length="86" mass="9396">MGHSDTSSGSLPYLMAAAMASAILFVLGSKLLLHPLRSYPGPFTAKFTDAYAGYHAAKKRLHLATYSNHIKYGWFTLTSLMIVAVF</sequence>
<protein>
    <submittedName>
        <fullName evidence="2">Putative cytochrome P450</fullName>
    </submittedName>
</protein>
<dbReference type="AlphaFoldDB" id="A0A1S8AB66"/>
<evidence type="ECO:0000313" key="3">
    <source>
        <dbReference type="Proteomes" id="UP000054516"/>
    </source>
</evidence>
<feature type="transmembrane region" description="Helical" evidence="1">
    <location>
        <begin position="12"/>
        <end position="33"/>
    </location>
</feature>
<dbReference type="STRING" id="77044.A0A1S8AB66"/>
<keyword evidence="1" id="KW-0812">Transmembrane</keyword>
<dbReference type="EMBL" id="DF977554">
    <property type="protein sequence ID" value="GAW27338.1"/>
    <property type="molecule type" value="Genomic_DNA"/>
</dbReference>
<dbReference type="OrthoDB" id="4776014at2759"/>
<keyword evidence="1" id="KW-0472">Membrane</keyword>
<name>A0A1S8AB66_ROSNE</name>